<dbReference type="PROSITE" id="PS00108">
    <property type="entry name" value="PROTEIN_KINASE_ST"/>
    <property type="match status" value="1"/>
</dbReference>
<keyword evidence="1 7" id="KW-0723">Serine/threonine-protein kinase</keyword>
<comment type="similarity">
    <text evidence="7">Belongs to the protein kinase superfamily.</text>
</comment>
<dbReference type="SUPFAM" id="SSF56112">
    <property type="entry name" value="Protein kinase-like (PK-like)"/>
    <property type="match status" value="1"/>
</dbReference>
<organism evidence="10 11">
    <name type="scientific">Blepharisma stoltei</name>
    <dbReference type="NCBI Taxonomy" id="1481888"/>
    <lineage>
        <taxon>Eukaryota</taxon>
        <taxon>Sar</taxon>
        <taxon>Alveolata</taxon>
        <taxon>Ciliophora</taxon>
        <taxon>Postciliodesmatophora</taxon>
        <taxon>Heterotrichea</taxon>
        <taxon>Heterotrichida</taxon>
        <taxon>Blepharismidae</taxon>
        <taxon>Blepharisma</taxon>
    </lineage>
</organism>
<evidence type="ECO:0000313" key="11">
    <source>
        <dbReference type="Proteomes" id="UP001162131"/>
    </source>
</evidence>
<dbReference type="InterPro" id="IPR000719">
    <property type="entry name" value="Prot_kinase_dom"/>
</dbReference>
<dbReference type="GO" id="GO:0005524">
    <property type="term" value="F:ATP binding"/>
    <property type="evidence" value="ECO:0007669"/>
    <property type="project" value="UniProtKB-UniRule"/>
</dbReference>
<dbReference type="InterPro" id="IPR011009">
    <property type="entry name" value="Kinase-like_dom_sf"/>
</dbReference>
<dbReference type="Pfam" id="PF00069">
    <property type="entry name" value="Pkinase"/>
    <property type="match status" value="1"/>
</dbReference>
<name>A0AAU9ITN2_9CILI</name>
<sequence>MGNSQAEICNDTSIHKAMFNFKYIIGRGGFGKVWKVELKRSKTTYAMKEMQKLKIVSKKSVYSVMNEMKLLSKFQHPFIVNMQYAFQDKSNLYLAMDLMPGGDLRYHFGRMKRFDEQQTKFFTACIMSGLEYLHVHGIIHRDIKPENIVLDESGYAHITDFGIAGIINPKNYKDTSGTPGYMAPEVLCRKSHGIAADYFALGVMIYEFMMGKRPYDGKNRKEIKERVLARQVQLKKSDIPAGWSLEAADFVNKLIQRKPENRLGNNGPQDVKNHVWLRDFPWPSLYDKTMASPYLPAKSDNFSPNVELDFPGDDDSEVSLKLDTVQEMFKGYHYECKKQNSKSESTLSSQ</sequence>
<evidence type="ECO:0000313" key="10">
    <source>
        <dbReference type="EMBL" id="CAG9315100.1"/>
    </source>
</evidence>
<gene>
    <name evidence="10" type="ORF">BSTOLATCC_MIC12875</name>
</gene>
<dbReference type="InterPro" id="IPR008271">
    <property type="entry name" value="Ser/Thr_kinase_AS"/>
</dbReference>
<protein>
    <recommendedName>
        <fullName evidence="12">Protein kinase domain containing protein</fullName>
    </recommendedName>
</protein>
<evidence type="ECO:0000256" key="3">
    <source>
        <dbReference type="ARBA" id="ARBA00022741"/>
    </source>
</evidence>
<dbReference type="Proteomes" id="UP001162131">
    <property type="component" value="Unassembled WGS sequence"/>
</dbReference>
<dbReference type="GO" id="GO:0004674">
    <property type="term" value="F:protein serine/threonine kinase activity"/>
    <property type="evidence" value="ECO:0007669"/>
    <property type="project" value="UniProtKB-KW"/>
</dbReference>
<dbReference type="SMART" id="SM00220">
    <property type="entry name" value="S_TKc"/>
    <property type="match status" value="1"/>
</dbReference>
<proteinExistence type="inferred from homology"/>
<keyword evidence="4" id="KW-0418">Kinase</keyword>
<dbReference type="FunFam" id="3.30.200.20:FF:000854">
    <property type="entry name" value="Uncharacterized protein"/>
    <property type="match status" value="1"/>
</dbReference>
<dbReference type="PANTHER" id="PTHR24353">
    <property type="entry name" value="CYCLIC NUCLEOTIDE-DEPENDENT PROTEIN KINASE"/>
    <property type="match status" value="1"/>
</dbReference>
<evidence type="ECO:0000259" key="8">
    <source>
        <dbReference type="PROSITE" id="PS50011"/>
    </source>
</evidence>
<dbReference type="PROSITE" id="PS51285">
    <property type="entry name" value="AGC_KINASE_CTER"/>
    <property type="match status" value="1"/>
</dbReference>
<reference evidence="10" key="1">
    <citation type="submission" date="2021-09" db="EMBL/GenBank/DDBJ databases">
        <authorList>
            <consortium name="AG Swart"/>
            <person name="Singh M."/>
            <person name="Singh A."/>
            <person name="Seah K."/>
            <person name="Emmerich C."/>
        </authorList>
    </citation>
    <scope>NUCLEOTIDE SEQUENCE</scope>
    <source>
        <strain evidence="10">ATCC30299</strain>
    </source>
</reference>
<dbReference type="Gene3D" id="1.10.510.10">
    <property type="entry name" value="Transferase(Phosphotransferase) domain 1"/>
    <property type="match status" value="1"/>
</dbReference>
<feature type="binding site" evidence="6">
    <location>
        <position position="48"/>
    </location>
    <ligand>
        <name>ATP</name>
        <dbReference type="ChEBI" id="CHEBI:30616"/>
    </ligand>
</feature>
<feature type="domain" description="AGC-kinase C-terminal" evidence="9">
    <location>
        <begin position="278"/>
        <end position="344"/>
    </location>
</feature>
<keyword evidence="3 6" id="KW-0547">Nucleotide-binding</keyword>
<evidence type="ECO:0000256" key="1">
    <source>
        <dbReference type="ARBA" id="ARBA00022527"/>
    </source>
</evidence>
<dbReference type="Gene3D" id="3.30.200.20">
    <property type="entry name" value="Phosphorylase Kinase, domain 1"/>
    <property type="match status" value="1"/>
</dbReference>
<evidence type="ECO:0000256" key="4">
    <source>
        <dbReference type="ARBA" id="ARBA00022777"/>
    </source>
</evidence>
<dbReference type="InterPro" id="IPR017441">
    <property type="entry name" value="Protein_kinase_ATP_BS"/>
</dbReference>
<evidence type="ECO:0000259" key="9">
    <source>
        <dbReference type="PROSITE" id="PS51285"/>
    </source>
</evidence>
<keyword evidence="5 6" id="KW-0067">ATP-binding</keyword>
<accession>A0AAU9ITN2</accession>
<evidence type="ECO:0008006" key="12">
    <source>
        <dbReference type="Google" id="ProtNLM"/>
    </source>
</evidence>
<keyword evidence="11" id="KW-1185">Reference proteome</keyword>
<evidence type="ECO:0000256" key="6">
    <source>
        <dbReference type="PROSITE-ProRule" id="PRU10141"/>
    </source>
</evidence>
<keyword evidence="2" id="KW-0808">Transferase</keyword>
<feature type="domain" description="Protein kinase" evidence="8">
    <location>
        <begin position="19"/>
        <end position="277"/>
    </location>
</feature>
<evidence type="ECO:0000256" key="5">
    <source>
        <dbReference type="ARBA" id="ARBA00022840"/>
    </source>
</evidence>
<dbReference type="PROSITE" id="PS00107">
    <property type="entry name" value="PROTEIN_KINASE_ATP"/>
    <property type="match status" value="1"/>
</dbReference>
<dbReference type="EMBL" id="CAJZBQ010000013">
    <property type="protein sequence ID" value="CAG9315100.1"/>
    <property type="molecule type" value="Genomic_DNA"/>
</dbReference>
<dbReference type="PROSITE" id="PS50011">
    <property type="entry name" value="PROTEIN_KINASE_DOM"/>
    <property type="match status" value="1"/>
</dbReference>
<comment type="caution">
    <text evidence="10">The sequence shown here is derived from an EMBL/GenBank/DDBJ whole genome shotgun (WGS) entry which is preliminary data.</text>
</comment>
<dbReference type="InterPro" id="IPR000961">
    <property type="entry name" value="AGC-kinase_C"/>
</dbReference>
<evidence type="ECO:0000256" key="2">
    <source>
        <dbReference type="ARBA" id="ARBA00022679"/>
    </source>
</evidence>
<evidence type="ECO:0000256" key="7">
    <source>
        <dbReference type="RuleBase" id="RU000304"/>
    </source>
</evidence>
<dbReference type="AlphaFoldDB" id="A0AAU9ITN2"/>
<dbReference type="FunFam" id="1.10.510.10:FF:000454">
    <property type="entry name" value="Uncharacterized protein"/>
    <property type="match status" value="1"/>
</dbReference>